<dbReference type="EMBL" id="CP050692">
    <property type="protein sequence ID" value="QIT46094.1"/>
    <property type="molecule type" value="Genomic_DNA"/>
</dbReference>
<gene>
    <name evidence="1" type="ORF">HCX60_23325</name>
</gene>
<sequence length="55" mass="6050">MATDPAAWRLEASADAWAADLGRQDPAPSAAELAWQQQEIRTAYEDAAHLTEQPR</sequence>
<organism evidence="1 2">
    <name type="scientific">Streptomyces antibioticus</name>
    <dbReference type="NCBI Taxonomy" id="1890"/>
    <lineage>
        <taxon>Bacteria</taxon>
        <taxon>Bacillati</taxon>
        <taxon>Actinomycetota</taxon>
        <taxon>Actinomycetes</taxon>
        <taxon>Kitasatosporales</taxon>
        <taxon>Streptomycetaceae</taxon>
        <taxon>Streptomyces</taxon>
    </lineage>
</organism>
<dbReference type="RefSeq" id="WP_167797237.1">
    <property type="nucleotide sequence ID" value="NZ_CM007717.1"/>
</dbReference>
<evidence type="ECO:0000313" key="2">
    <source>
        <dbReference type="Proteomes" id="UP000502504"/>
    </source>
</evidence>
<dbReference type="AlphaFoldDB" id="A0AAE6YC29"/>
<accession>A0AAE6YC29</accession>
<reference evidence="1 2" key="1">
    <citation type="submission" date="2020-03" db="EMBL/GenBank/DDBJ databases">
        <title>Is there a link between lipid content and antibiotic production in Streptomyces?</title>
        <authorList>
            <person name="David M."/>
            <person name="Lejeune C."/>
            <person name="Abreu S."/>
            <person name="Thibessard A."/>
            <person name="Leblond P."/>
            <person name="Chaminade P."/>
            <person name="Virolle M.-J."/>
        </authorList>
    </citation>
    <scope>NUCLEOTIDE SEQUENCE [LARGE SCALE GENOMIC DNA]</scope>
    <source>
        <strain evidence="1 2">DSM 41481</strain>
    </source>
</reference>
<dbReference type="Proteomes" id="UP000502504">
    <property type="component" value="Chromosome"/>
</dbReference>
<proteinExistence type="predicted"/>
<evidence type="ECO:0000313" key="1">
    <source>
        <dbReference type="EMBL" id="QIT46094.1"/>
    </source>
</evidence>
<name>A0AAE6YC29_STRAT</name>
<protein>
    <submittedName>
        <fullName evidence="1">Uncharacterized protein</fullName>
    </submittedName>
</protein>